<dbReference type="Gene3D" id="1.10.10.10">
    <property type="entry name" value="Winged helix-like DNA-binding domain superfamily/Winged helix DNA-binding domain"/>
    <property type="match status" value="1"/>
</dbReference>
<dbReference type="RefSeq" id="XP_062639972.1">
    <property type="nucleotide sequence ID" value="XM_062782954.1"/>
</dbReference>
<evidence type="ECO:0000256" key="3">
    <source>
        <dbReference type="ARBA" id="ARBA00022691"/>
    </source>
</evidence>
<keyword evidence="7" id="KW-1185">Reference proteome</keyword>
<dbReference type="GeneID" id="87819567"/>
<protein>
    <submittedName>
        <fullName evidence="6">S-adenosyl-L-methionine-dependent methyltransferase</fullName>
    </submittedName>
</protein>
<feature type="region of interest" description="Disordered" evidence="4">
    <location>
        <begin position="387"/>
        <end position="409"/>
    </location>
</feature>
<dbReference type="InterPro" id="IPR036390">
    <property type="entry name" value="WH_DNA-bd_sf"/>
</dbReference>
<dbReference type="GO" id="GO:0032259">
    <property type="term" value="P:methylation"/>
    <property type="evidence" value="ECO:0007669"/>
    <property type="project" value="UniProtKB-KW"/>
</dbReference>
<dbReference type="InterPro" id="IPR016461">
    <property type="entry name" value="COMT-like"/>
</dbReference>
<keyword evidence="1 6" id="KW-0489">Methyltransferase</keyword>
<reference evidence="6" key="1">
    <citation type="journal article" date="2023" name="Mol. Phylogenet. Evol.">
        <title>Genome-scale phylogeny and comparative genomics of the fungal order Sordariales.</title>
        <authorList>
            <person name="Hensen N."/>
            <person name="Bonometti L."/>
            <person name="Westerberg I."/>
            <person name="Brannstrom I.O."/>
            <person name="Guillou S."/>
            <person name="Cros-Aarteil S."/>
            <person name="Calhoun S."/>
            <person name="Haridas S."/>
            <person name="Kuo A."/>
            <person name="Mondo S."/>
            <person name="Pangilinan J."/>
            <person name="Riley R."/>
            <person name="LaButti K."/>
            <person name="Andreopoulos B."/>
            <person name="Lipzen A."/>
            <person name="Chen C."/>
            <person name="Yan M."/>
            <person name="Daum C."/>
            <person name="Ng V."/>
            <person name="Clum A."/>
            <person name="Steindorff A."/>
            <person name="Ohm R.A."/>
            <person name="Martin F."/>
            <person name="Silar P."/>
            <person name="Natvig D.O."/>
            <person name="Lalanne C."/>
            <person name="Gautier V."/>
            <person name="Ament-Velasquez S.L."/>
            <person name="Kruys A."/>
            <person name="Hutchinson M.I."/>
            <person name="Powell A.J."/>
            <person name="Barry K."/>
            <person name="Miller A.N."/>
            <person name="Grigoriev I.V."/>
            <person name="Debuchy R."/>
            <person name="Gladieux P."/>
            <person name="Hiltunen Thoren M."/>
            <person name="Johannesson H."/>
        </authorList>
    </citation>
    <scope>NUCLEOTIDE SEQUENCE</scope>
    <source>
        <strain evidence="6">CBS 141.50</strain>
    </source>
</reference>
<dbReference type="EMBL" id="MU853560">
    <property type="protein sequence ID" value="KAK4146601.1"/>
    <property type="molecule type" value="Genomic_DNA"/>
</dbReference>
<evidence type="ECO:0000256" key="1">
    <source>
        <dbReference type="ARBA" id="ARBA00022603"/>
    </source>
</evidence>
<evidence type="ECO:0000259" key="5">
    <source>
        <dbReference type="Pfam" id="PF00891"/>
    </source>
</evidence>
<feature type="compositionally biased region" description="Polar residues" evidence="4">
    <location>
        <begin position="1"/>
        <end position="15"/>
    </location>
</feature>
<evidence type="ECO:0000256" key="4">
    <source>
        <dbReference type="SAM" id="MobiDB-lite"/>
    </source>
</evidence>
<dbReference type="PANTHER" id="PTHR43712:SF16">
    <property type="entry name" value="O-METHYLTRANSFERASE ELCB"/>
    <property type="match status" value="1"/>
</dbReference>
<dbReference type="SUPFAM" id="SSF46785">
    <property type="entry name" value="Winged helix' DNA-binding domain"/>
    <property type="match status" value="1"/>
</dbReference>
<dbReference type="InterPro" id="IPR036388">
    <property type="entry name" value="WH-like_DNA-bd_sf"/>
</dbReference>
<dbReference type="Gene3D" id="3.40.50.150">
    <property type="entry name" value="Vaccinia Virus protein VP39"/>
    <property type="match status" value="1"/>
</dbReference>
<organism evidence="6 7">
    <name type="scientific">Dichotomopilus funicola</name>
    <dbReference type="NCBI Taxonomy" id="1934379"/>
    <lineage>
        <taxon>Eukaryota</taxon>
        <taxon>Fungi</taxon>
        <taxon>Dikarya</taxon>
        <taxon>Ascomycota</taxon>
        <taxon>Pezizomycotina</taxon>
        <taxon>Sordariomycetes</taxon>
        <taxon>Sordariomycetidae</taxon>
        <taxon>Sordariales</taxon>
        <taxon>Chaetomiaceae</taxon>
        <taxon>Dichotomopilus</taxon>
    </lineage>
</organism>
<dbReference type="InterPro" id="IPR029063">
    <property type="entry name" value="SAM-dependent_MTases_sf"/>
</dbReference>
<dbReference type="Pfam" id="PF00891">
    <property type="entry name" value="Methyltransf_2"/>
    <property type="match status" value="1"/>
</dbReference>
<comment type="caution">
    <text evidence="6">The sequence shown here is derived from an EMBL/GenBank/DDBJ whole genome shotgun (WGS) entry which is preliminary data.</text>
</comment>
<feature type="region of interest" description="Disordered" evidence="4">
    <location>
        <begin position="1"/>
        <end position="20"/>
    </location>
</feature>
<reference evidence="6" key="2">
    <citation type="submission" date="2023-05" db="EMBL/GenBank/DDBJ databases">
        <authorList>
            <consortium name="Lawrence Berkeley National Laboratory"/>
            <person name="Steindorff A."/>
            <person name="Hensen N."/>
            <person name="Bonometti L."/>
            <person name="Westerberg I."/>
            <person name="Brannstrom I.O."/>
            <person name="Guillou S."/>
            <person name="Cros-Aarteil S."/>
            <person name="Calhoun S."/>
            <person name="Haridas S."/>
            <person name="Kuo A."/>
            <person name="Mondo S."/>
            <person name="Pangilinan J."/>
            <person name="Riley R."/>
            <person name="Labutti K."/>
            <person name="Andreopoulos B."/>
            <person name="Lipzen A."/>
            <person name="Chen C."/>
            <person name="Yanf M."/>
            <person name="Daum C."/>
            <person name="Ng V."/>
            <person name="Clum A."/>
            <person name="Ohm R."/>
            <person name="Martin F."/>
            <person name="Silar P."/>
            <person name="Natvig D."/>
            <person name="Lalanne C."/>
            <person name="Gautier V."/>
            <person name="Ament-Velasquez S.L."/>
            <person name="Kruys A."/>
            <person name="Hutchinson M.I."/>
            <person name="Powell A.J."/>
            <person name="Barry K."/>
            <person name="Miller A.N."/>
            <person name="Grigoriev I.V."/>
            <person name="Debuchy R."/>
            <person name="Gladieux P."/>
            <person name="Thoren M.H."/>
            <person name="Johannesson H."/>
        </authorList>
    </citation>
    <scope>NUCLEOTIDE SEQUENCE</scope>
    <source>
        <strain evidence="6">CBS 141.50</strain>
    </source>
</reference>
<gene>
    <name evidence="6" type="ORF">C8A04DRAFT_34798</name>
</gene>
<proteinExistence type="predicted"/>
<accession>A0AAN6ZRL3</accession>
<evidence type="ECO:0000313" key="7">
    <source>
        <dbReference type="Proteomes" id="UP001302676"/>
    </source>
</evidence>
<dbReference type="AlphaFoldDB" id="A0AAN6ZRL3"/>
<keyword evidence="2" id="KW-0808">Transferase</keyword>
<evidence type="ECO:0000256" key="2">
    <source>
        <dbReference type="ARBA" id="ARBA00022679"/>
    </source>
</evidence>
<sequence>MARGSNTITNPQHASQGPAVQKSYLQELSTKITDNISQLGHDDTAGIKAATAALELAALLRPPGDTIMGWFANMSVVSAVRLFLHWGCFEVIPEGKGESISYSQLSTKVNVDVQLLTRIASMLTSAHILLHHPASSTSSQTSGPSLSHTPTSALLRPGQPMCAMFSLMFNNVAAVSTILPDYFDAYGRVEPLGPAHIPTSYLAGHPEEDYFSLLKRDEVALRNFGMAMRMTSARVPVTTIDGLERVVEDVVRTHMESGRSRGEDRAEDENIMWVDVGGGDGHTVSDFLVKFPSIKGEYCVVQDLDEVVASAGKAGERDVLLKGVRWVAMDFLQEAPVKGAFVYYLRHIFRDYSDPVAATILRNIAHAMTNPAARVLISEQLHPDVMAPEPGSVTAGGQTTEVREEKGQGKPPVPLYAAFKDFSMLAIGGKERSLEQFRGLAHMAGMRVSEVYQNRETRHAVVEMRLAGGLSVAG</sequence>
<feature type="domain" description="O-methyltransferase C-terminal" evidence="5">
    <location>
        <begin position="274"/>
        <end position="446"/>
    </location>
</feature>
<dbReference type="PROSITE" id="PS51683">
    <property type="entry name" value="SAM_OMT_II"/>
    <property type="match status" value="1"/>
</dbReference>
<dbReference type="Proteomes" id="UP001302676">
    <property type="component" value="Unassembled WGS sequence"/>
</dbReference>
<dbReference type="PANTHER" id="PTHR43712">
    <property type="entry name" value="PUTATIVE (AFU_ORTHOLOGUE AFUA_4G14580)-RELATED"/>
    <property type="match status" value="1"/>
</dbReference>
<name>A0AAN6ZRL3_9PEZI</name>
<dbReference type="SUPFAM" id="SSF53335">
    <property type="entry name" value="S-adenosyl-L-methionine-dependent methyltransferases"/>
    <property type="match status" value="1"/>
</dbReference>
<dbReference type="GO" id="GO:0008171">
    <property type="term" value="F:O-methyltransferase activity"/>
    <property type="evidence" value="ECO:0007669"/>
    <property type="project" value="InterPro"/>
</dbReference>
<evidence type="ECO:0000313" key="6">
    <source>
        <dbReference type="EMBL" id="KAK4146601.1"/>
    </source>
</evidence>
<dbReference type="InterPro" id="IPR001077">
    <property type="entry name" value="COMT_C"/>
</dbReference>
<keyword evidence="3" id="KW-0949">S-adenosyl-L-methionine</keyword>